<comment type="caution">
    <text evidence="4">The sequence shown here is derived from an EMBL/GenBank/DDBJ whole genome shotgun (WGS) entry which is preliminary data.</text>
</comment>
<evidence type="ECO:0000313" key="4">
    <source>
        <dbReference type="EMBL" id="KAK7065215.1"/>
    </source>
</evidence>
<evidence type="ECO:0000256" key="3">
    <source>
        <dbReference type="ARBA" id="ARBA00023274"/>
    </source>
</evidence>
<sequence length="227" mass="24644">MLRSIVARTLRATKTGVGTAKSVEKRGFLSLADIASKLCVVSVADVHHRHSLHTSLAMAKVEDRKEMLGSMPKRDEGTEGEVSIDIDAGVREFGGMFPDENTPNLLFDGVRFDDLPILHIKISKNNTIMALTDAQGHIRLSRTCGMEGFKNCRKGTNVAAQATGISLATRAVERGFKNVRVKVKGLGAGRMSGVKGITMGGLNVVCISDVTFINWDNNPRPRKARKL</sequence>
<keyword evidence="5" id="KW-1185">Reference proteome</keyword>
<dbReference type="EMBL" id="JAXCGZ010020850">
    <property type="protein sequence ID" value="KAK7065215.1"/>
    <property type="molecule type" value="Genomic_DNA"/>
</dbReference>
<dbReference type="Pfam" id="PF00411">
    <property type="entry name" value="Ribosomal_S11"/>
    <property type="match status" value="1"/>
</dbReference>
<organism evidence="4 5">
    <name type="scientific">Halocaridina rubra</name>
    <name type="common">Hawaiian red shrimp</name>
    <dbReference type="NCBI Taxonomy" id="373956"/>
    <lineage>
        <taxon>Eukaryota</taxon>
        <taxon>Metazoa</taxon>
        <taxon>Ecdysozoa</taxon>
        <taxon>Arthropoda</taxon>
        <taxon>Crustacea</taxon>
        <taxon>Multicrustacea</taxon>
        <taxon>Malacostraca</taxon>
        <taxon>Eumalacostraca</taxon>
        <taxon>Eucarida</taxon>
        <taxon>Decapoda</taxon>
        <taxon>Pleocyemata</taxon>
        <taxon>Caridea</taxon>
        <taxon>Atyoidea</taxon>
        <taxon>Atyidae</taxon>
        <taxon>Halocaridina</taxon>
    </lineage>
</organism>
<protein>
    <submittedName>
        <fullName evidence="4">28S ribosomal protein S11, mitochondrial</fullName>
    </submittedName>
</protein>
<keyword evidence="3" id="KW-0687">Ribonucleoprotein</keyword>
<evidence type="ECO:0000256" key="1">
    <source>
        <dbReference type="ARBA" id="ARBA00006194"/>
    </source>
</evidence>
<dbReference type="PANTHER" id="PTHR11759">
    <property type="entry name" value="40S RIBOSOMAL PROTEIN S14/30S RIBOSOMAL PROTEIN S11"/>
    <property type="match status" value="1"/>
</dbReference>
<dbReference type="GO" id="GO:0005840">
    <property type="term" value="C:ribosome"/>
    <property type="evidence" value="ECO:0007669"/>
    <property type="project" value="UniProtKB-KW"/>
</dbReference>
<evidence type="ECO:0000313" key="5">
    <source>
        <dbReference type="Proteomes" id="UP001381693"/>
    </source>
</evidence>
<accession>A0AAN8ZY74</accession>
<proteinExistence type="inferred from homology"/>
<name>A0AAN8ZY74_HALRR</name>
<dbReference type="Gene3D" id="3.30.420.80">
    <property type="entry name" value="Ribosomal protein S11"/>
    <property type="match status" value="1"/>
</dbReference>
<dbReference type="Proteomes" id="UP001381693">
    <property type="component" value="Unassembled WGS sequence"/>
</dbReference>
<dbReference type="GO" id="GO:1990904">
    <property type="term" value="C:ribonucleoprotein complex"/>
    <property type="evidence" value="ECO:0007669"/>
    <property type="project" value="UniProtKB-KW"/>
</dbReference>
<comment type="similarity">
    <text evidence="1">Belongs to the universal ribosomal protein uS11 family.</text>
</comment>
<gene>
    <name evidence="4" type="primary">MRPS11</name>
    <name evidence="4" type="ORF">SK128_026350</name>
</gene>
<dbReference type="HAMAP" id="MF_01310">
    <property type="entry name" value="Ribosomal_uS11"/>
    <property type="match status" value="1"/>
</dbReference>
<reference evidence="4 5" key="1">
    <citation type="submission" date="2023-11" db="EMBL/GenBank/DDBJ databases">
        <title>Halocaridina rubra genome assembly.</title>
        <authorList>
            <person name="Smith C."/>
        </authorList>
    </citation>
    <scope>NUCLEOTIDE SEQUENCE [LARGE SCALE GENOMIC DNA]</scope>
    <source>
        <strain evidence="4">EP-1</strain>
        <tissue evidence="4">Whole</tissue>
    </source>
</reference>
<keyword evidence="2 4" id="KW-0689">Ribosomal protein</keyword>
<evidence type="ECO:0000256" key="2">
    <source>
        <dbReference type="ARBA" id="ARBA00022980"/>
    </source>
</evidence>
<dbReference type="InterPro" id="IPR036967">
    <property type="entry name" value="Ribosomal_uS11_sf"/>
</dbReference>
<dbReference type="GO" id="GO:0003735">
    <property type="term" value="F:structural constituent of ribosome"/>
    <property type="evidence" value="ECO:0007669"/>
    <property type="project" value="InterPro"/>
</dbReference>
<dbReference type="InterPro" id="IPR001971">
    <property type="entry name" value="Ribosomal_uS11"/>
</dbReference>
<dbReference type="GO" id="GO:0006412">
    <property type="term" value="P:translation"/>
    <property type="evidence" value="ECO:0007669"/>
    <property type="project" value="InterPro"/>
</dbReference>
<dbReference type="AlphaFoldDB" id="A0AAN8ZY74"/>
<dbReference type="SUPFAM" id="SSF53137">
    <property type="entry name" value="Translational machinery components"/>
    <property type="match status" value="1"/>
</dbReference>